<protein>
    <submittedName>
        <fullName evidence="1">Uncharacterized protein</fullName>
    </submittedName>
</protein>
<reference evidence="1 2" key="1">
    <citation type="submission" date="2023-02" db="EMBL/GenBank/DDBJ databases">
        <title>Dictyobacter halimunensis sp. nov., a new member of the class Ktedonobacteria from forest soil in a geothermal area.</title>
        <authorList>
            <person name="Rachmania M.K."/>
            <person name="Ningsih F."/>
            <person name="Sakai Y."/>
            <person name="Yabe S."/>
            <person name="Yokota A."/>
            <person name="Sjamsuridzal W."/>
        </authorList>
    </citation>
    <scope>NUCLEOTIDE SEQUENCE [LARGE SCALE GENOMIC DNA]</scope>
    <source>
        <strain evidence="1 2">S3.2.2.5</strain>
    </source>
</reference>
<organism evidence="1 2">
    <name type="scientific">Dictyobacter halimunensis</name>
    <dbReference type="NCBI Taxonomy" id="3026934"/>
    <lineage>
        <taxon>Bacteria</taxon>
        <taxon>Bacillati</taxon>
        <taxon>Chloroflexota</taxon>
        <taxon>Ktedonobacteria</taxon>
        <taxon>Ktedonobacterales</taxon>
        <taxon>Dictyobacteraceae</taxon>
        <taxon>Dictyobacter</taxon>
    </lineage>
</organism>
<comment type="caution">
    <text evidence="1">The sequence shown here is derived from an EMBL/GenBank/DDBJ whole genome shotgun (WGS) entry which is preliminary data.</text>
</comment>
<sequence length="76" mass="8463">MQAHARFFNAKTTIYTGLDQLARDLHIVVVDAGLAWLGLKLDTNTTLQVQAEYCRERIVDAVKGLTTVDMGPEDDK</sequence>
<proteinExistence type="predicted"/>
<evidence type="ECO:0000313" key="2">
    <source>
        <dbReference type="Proteomes" id="UP001344906"/>
    </source>
</evidence>
<dbReference type="Proteomes" id="UP001344906">
    <property type="component" value="Unassembled WGS sequence"/>
</dbReference>
<gene>
    <name evidence="1" type="ORF">KDH_40370</name>
</gene>
<accession>A0ABQ6FSG7</accession>
<dbReference type="EMBL" id="BSRI01000002">
    <property type="protein sequence ID" value="GLV57200.1"/>
    <property type="molecule type" value="Genomic_DNA"/>
</dbReference>
<keyword evidence="2" id="KW-1185">Reference proteome</keyword>
<evidence type="ECO:0000313" key="1">
    <source>
        <dbReference type="EMBL" id="GLV57200.1"/>
    </source>
</evidence>
<name>A0ABQ6FSG7_9CHLR</name>